<dbReference type="Gene3D" id="1.20.1250.20">
    <property type="entry name" value="MFS general substrate transporter like domains"/>
    <property type="match status" value="1"/>
</dbReference>
<dbReference type="EnsemblMetazoa" id="Aqu2.1.06671_001">
    <property type="protein sequence ID" value="Aqu2.1.06671_001"/>
    <property type="gene ID" value="Aqu2.1.06671"/>
</dbReference>
<keyword evidence="1" id="KW-0812">Transmembrane</keyword>
<reference evidence="2" key="1">
    <citation type="submission" date="2017-05" db="UniProtKB">
        <authorList>
            <consortium name="EnsemblMetazoa"/>
        </authorList>
    </citation>
    <scope>IDENTIFICATION</scope>
</reference>
<keyword evidence="1" id="KW-1133">Transmembrane helix</keyword>
<dbReference type="AlphaFoldDB" id="A0A1X7SX64"/>
<name>A0A1X7SX64_AMPQE</name>
<sequence>MLLPLYTYLLLVLYALSVTATSIVRVNLLPFNIDQLIGSSSGELTAVLHWHNIGTLICIAIASFHIKQIYLLTTAIVCVAAVLVSHSLFSQYLDTTPVNTVNPVKLIVRVLCYARKHKYPENRSALTYWEEEAPSRLDLGKDKYGGPFTEEEVEDVKTVLRLIPLVVACAITSGFYEQFTSGLRPETYGCVGTDKINLSLPYAEENRNWSGTNSPC</sequence>
<dbReference type="InterPro" id="IPR036259">
    <property type="entry name" value="MFS_trans_sf"/>
</dbReference>
<evidence type="ECO:0000256" key="1">
    <source>
        <dbReference type="SAM" id="Phobius"/>
    </source>
</evidence>
<proteinExistence type="predicted"/>
<protein>
    <submittedName>
        <fullName evidence="2">Uncharacterized protein</fullName>
    </submittedName>
</protein>
<dbReference type="InParanoid" id="A0A1X7SX64"/>
<organism evidence="2">
    <name type="scientific">Amphimedon queenslandica</name>
    <name type="common">Sponge</name>
    <dbReference type="NCBI Taxonomy" id="400682"/>
    <lineage>
        <taxon>Eukaryota</taxon>
        <taxon>Metazoa</taxon>
        <taxon>Porifera</taxon>
        <taxon>Demospongiae</taxon>
        <taxon>Heteroscleromorpha</taxon>
        <taxon>Haplosclerida</taxon>
        <taxon>Niphatidae</taxon>
        <taxon>Amphimedon</taxon>
    </lineage>
</organism>
<evidence type="ECO:0000313" key="2">
    <source>
        <dbReference type="EnsemblMetazoa" id="Aqu2.1.06671_001"/>
    </source>
</evidence>
<accession>A0A1X7SX64</accession>
<feature type="transmembrane region" description="Helical" evidence="1">
    <location>
        <begin position="44"/>
        <end position="62"/>
    </location>
</feature>
<feature type="transmembrane region" description="Helical" evidence="1">
    <location>
        <begin position="69"/>
        <end position="89"/>
    </location>
</feature>
<keyword evidence="1" id="KW-0472">Membrane</keyword>